<name>A0AA85FEW5_9TREM</name>
<protein>
    <submittedName>
        <fullName evidence="3">Uncharacterized protein</fullName>
    </submittedName>
</protein>
<reference evidence="3" key="2">
    <citation type="submission" date="2023-11" db="UniProtKB">
        <authorList>
            <consortium name="WormBaseParasite"/>
        </authorList>
    </citation>
    <scope>IDENTIFICATION</scope>
</reference>
<feature type="compositionally biased region" description="Low complexity" evidence="1">
    <location>
        <begin position="300"/>
        <end position="316"/>
    </location>
</feature>
<evidence type="ECO:0000313" key="3">
    <source>
        <dbReference type="WBParaSite" id="SRDH1_45090.1"/>
    </source>
</evidence>
<dbReference type="WBParaSite" id="SRDH1_45090.1">
    <property type="protein sequence ID" value="SRDH1_45090.1"/>
    <property type="gene ID" value="SRDH1_45090"/>
</dbReference>
<organism evidence="2 3">
    <name type="scientific">Schistosoma rodhaini</name>
    <dbReference type="NCBI Taxonomy" id="6188"/>
    <lineage>
        <taxon>Eukaryota</taxon>
        <taxon>Metazoa</taxon>
        <taxon>Spiralia</taxon>
        <taxon>Lophotrochozoa</taxon>
        <taxon>Platyhelminthes</taxon>
        <taxon>Trematoda</taxon>
        <taxon>Digenea</taxon>
        <taxon>Strigeidida</taxon>
        <taxon>Schistosomatoidea</taxon>
        <taxon>Schistosomatidae</taxon>
        <taxon>Schistosoma</taxon>
    </lineage>
</organism>
<evidence type="ECO:0000256" key="1">
    <source>
        <dbReference type="SAM" id="MobiDB-lite"/>
    </source>
</evidence>
<reference evidence="2" key="1">
    <citation type="submission" date="2022-06" db="EMBL/GenBank/DDBJ databases">
        <authorList>
            <person name="Berger JAMES D."/>
            <person name="Berger JAMES D."/>
        </authorList>
    </citation>
    <scope>NUCLEOTIDE SEQUENCE [LARGE SCALE GENOMIC DNA]</scope>
</reference>
<feature type="region of interest" description="Disordered" evidence="1">
    <location>
        <begin position="258"/>
        <end position="287"/>
    </location>
</feature>
<keyword evidence="2" id="KW-1185">Reference proteome</keyword>
<evidence type="ECO:0000313" key="2">
    <source>
        <dbReference type="Proteomes" id="UP000050792"/>
    </source>
</evidence>
<feature type="compositionally biased region" description="Low complexity" evidence="1">
    <location>
        <begin position="258"/>
        <end position="284"/>
    </location>
</feature>
<dbReference type="Proteomes" id="UP000050792">
    <property type="component" value="Unassembled WGS sequence"/>
</dbReference>
<accession>A0AA85FEW5</accession>
<feature type="region of interest" description="Disordered" evidence="1">
    <location>
        <begin position="300"/>
        <end position="319"/>
    </location>
</feature>
<proteinExistence type="predicted"/>
<dbReference type="AlphaFoldDB" id="A0AA85FEW5"/>
<sequence>MSFKIVTIQNVIVKITNKKIRLSLYIYQLINKMVSNYDRFSNCTAPTLNKSNYTSHSSQLNLYVDNAPVTPWVRGEVIHEGMIPIDKGYIPKNVFGRRYYGNNNNNMKFYNPGTVHGDSRTVNEGADNHYQYYNRKRGRPYNRHYYHDGQRGYYNNNNNHNNHRSKYPFTCSPSVYPLSRSQSTYNIGYNTTYNTTDNNNGRSHRYSNCGYLLNNEQPTDEYIDDCLLTDIEQYQLKLDINDNQKINQLNNIDKVKTTTIITSSPPPTSSSSTSSSSSPSTDSDFVSNDISQLSSLSLSTSASTSSSTSSSSSSSTNQSYQITDSHFYNEFKQLQYKSKSSLNLSTSSTIVYNINNKDEDDNHEDYTDVNDDIQDTEENSMKSMEYNNNQEDGKSGNINDYLTLVWDDLPETLE</sequence>